<accession>A0AAV3R5Y2</accession>
<comment type="caution">
    <text evidence="1">The sequence shown here is derived from an EMBL/GenBank/DDBJ whole genome shotgun (WGS) entry which is preliminary data.</text>
</comment>
<evidence type="ECO:0000313" key="1">
    <source>
        <dbReference type="EMBL" id="GAA0171730.1"/>
    </source>
</evidence>
<protein>
    <submittedName>
        <fullName evidence="1">Uncharacterized protein</fullName>
    </submittedName>
</protein>
<keyword evidence="2" id="KW-1185">Reference proteome</keyword>
<gene>
    <name evidence="1" type="ORF">LIER_41210</name>
</gene>
<reference evidence="1 2" key="1">
    <citation type="submission" date="2024-01" db="EMBL/GenBank/DDBJ databases">
        <title>The complete chloroplast genome sequence of Lithospermum erythrorhizon: insights into the phylogenetic relationship among Boraginaceae species and the maternal lineages of purple gromwells.</title>
        <authorList>
            <person name="Okada T."/>
            <person name="Watanabe K."/>
        </authorList>
    </citation>
    <scope>NUCLEOTIDE SEQUENCE [LARGE SCALE GENOMIC DNA]</scope>
</reference>
<evidence type="ECO:0000313" key="2">
    <source>
        <dbReference type="Proteomes" id="UP001454036"/>
    </source>
</evidence>
<dbReference type="EMBL" id="BAABME010025213">
    <property type="protein sequence ID" value="GAA0171730.1"/>
    <property type="molecule type" value="Genomic_DNA"/>
</dbReference>
<organism evidence="1 2">
    <name type="scientific">Lithospermum erythrorhizon</name>
    <name type="common">Purple gromwell</name>
    <name type="synonym">Lithospermum officinale var. erythrorhizon</name>
    <dbReference type="NCBI Taxonomy" id="34254"/>
    <lineage>
        <taxon>Eukaryota</taxon>
        <taxon>Viridiplantae</taxon>
        <taxon>Streptophyta</taxon>
        <taxon>Embryophyta</taxon>
        <taxon>Tracheophyta</taxon>
        <taxon>Spermatophyta</taxon>
        <taxon>Magnoliopsida</taxon>
        <taxon>eudicotyledons</taxon>
        <taxon>Gunneridae</taxon>
        <taxon>Pentapetalae</taxon>
        <taxon>asterids</taxon>
        <taxon>lamiids</taxon>
        <taxon>Boraginales</taxon>
        <taxon>Boraginaceae</taxon>
        <taxon>Boraginoideae</taxon>
        <taxon>Lithospermeae</taxon>
        <taxon>Lithospermum</taxon>
    </lineage>
</organism>
<proteinExistence type="predicted"/>
<name>A0AAV3R5Y2_LITER</name>
<sequence length="104" mass="12036">MKDLDLCFPVHVLSQFLQAPKKDHWAVALRVVRYLKGCLGQGVLLRRDCDLMLSGWSVPTGHLVLRHNDRLRAGLCTLVFRLFNGNLRNRTLFLFHLLKRSIKV</sequence>
<dbReference type="PANTHER" id="PTHR11439">
    <property type="entry name" value="GAG-POL-RELATED RETROTRANSPOSON"/>
    <property type="match status" value="1"/>
</dbReference>
<dbReference type="AlphaFoldDB" id="A0AAV3R5Y2"/>
<dbReference type="PANTHER" id="PTHR11439:SF462">
    <property type="match status" value="1"/>
</dbReference>
<dbReference type="Proteomes" id="UP001454036">
    <property type="component" value="Unassembled WGS sequence"/>
</dbReference>